<evidence type="ECO:0000256" key="5">
    <source>
        <dbReference type="NCBIfam" id="TIGR02228"/>
    </source>
</evidence>
<dbReference type="Gene3D" id="2.60.120.200">
    <property type="match status" value="1"/>
</dbReference>
<dbReference type="CDD" id="cd00110">
    <property type="entry name" value="LamG"/>
    <property type="match status" value="1"/>
</dbReference>
<dbReference type="SMART" id="SM00282">
    <property type="entry name" value="LamG"/>
    <property type="match status" value="1"/>
</dbReference>
<dbReference type="PROSITE" id="PS50025">
    <property type="entry name" value="LAM_G_DOMAIN"/>
    <property type="match status" value="1"/>
</dbReference>
<evidence type="ECO:0000313" key="9">
    <source>
        <dbReference type="EMBL" id="QCC76381.1"/>
    </source>
</evidence>
<protein>
    <recommendedName>
        <fullName evidence="5">Signal peptidase I</fullName>
        <ecNumber evidence="5">3.4.21.89</ecNumber>
    </recommendedName>
</protein>
<evidence type="ECO:0000313" key="10">
    <source>
        <dbReference type="Proteomes" id="UP000297025"/>
    </source>
</evidence>
<keyword evidence="9" id="KW-0378">Hydrolase</keyword>
<dbReference type="AlphaFoldDB" id="A0A4P7U9V8"/>
<evidence type="ECO:0000313" key="8">
    <source>
        <dbReference type="EMBL" id="GGD07396.1"/>
    </source>
</evidence>
<keyword evidence="11" id="KW-1185">Reference proteome</keyword>
<gene>
    <name evidence="9" type="ORF">E2C04_02645</name>
    <name evidence="8" type="ORF">GCM10007231_02610</name>
</gene>
<dbReference type="Proteomes" id="UP000297025">
    <property type="component" value="Chromosome"/>
</dbReference>
<reference evidence="9 10" key="1">
    <citation type="journal article" date="2008" name="Int. J. Syst. Evol. Microbiol.">
        <title>Nocardioides daphniae sp. nov., isolated from Daphnia cucullata (Crustacea: Cladocera).</title>
        <authorList>
            <person name="Toth E.M."/>
            <person name="Keki Z."/>
            <person name="Homonnay Z.G."/>
            <person name="Borsodi A.K."/>
            <person name="Marialigeti K."/>
            <person name="Schumann P."/>
        </authorList>
    </citation>
    <scope>NUCLEOTIDE SEQUENCE [LARGE SCALE GENOMIC DNA]</scope>
    <source>
        <strain evidence="9 10">JCM 16608</strain>
    </source>
</reference>
<dbReference type="InterPro" id="IPR001791">
    <property type="entry name" value="Laminin_G"/>
</dbReference>
<dbReference type="GO" id="GO:0004252">
    <property type="term" value="F:serine-type endopeptidase activity"/>
    <property type="evidence" value="ECO:0007669"/>
    <property type="project" value="UniProtKB-UniRule"/>
</dbReference>
<dbReference type="GO" id="GO:0006465">
    <property type="term" value="P:signal peptide processing"/>
    <property type="evidence" value="ECO:0007669"/>
    <property type="project" value="UniProtKB-UniRule"/>
</dbReference>
<dbReference type="EC" id="3.4.21.89" evidence="5"/>
<evidence type="ECO:0000256" key="4">
    <source>
        <dbReference type="ARBA" id="ARBA00023136"/>
    </source>
</evidence>
<reference evidence="8" key="2">
    <citation type="journal article" date="2014" name="Int. J. Syst. Evol. Microbiol.">
        <title>Complete genome of a new Firmicutes species belonging to the dominant human colonic microbiota ('Ruminococcus bicirculans') reveals two chromosomes and a selective capacity to utilize plant glucans.</title>
        <authorList>
            <consortium name="NISC Comparative Sequencing Program"/>
            <person name="Wegmann U."/>
            <person name="Louis P."/>
            <person name="Goesmann A."/>
            <person name="Henrissat B."/>
            <person name="Duncan S.H."/>
            <person name="Flint H.J."/>
        </authorList>
    </citation>
    <scope>NUCLEOTIDE SEQUENCE</scope>
    <source>
        <strain evidence="8">CCM 7403</strain>
    </source>
</reference>
<feature type="domain" description="Laminin G" evidence="7">
    <location>
        <begin position="307"/>
        <end position="485"/>
    </location>
</feature>
<dbReference type="OrthoDB" id="9802683at2"/>
<reference evidence="9" key="4">
    <citation type="submission" date="2019-03" db="EMBL/GenBank/DDBJ databases">
        <authorList>
            <person name="Huang Y."/>
        </authorList>
    </citation>
    <scope>NUCLEOTIDE SEQUENCE</scope>
    <source>
        <strain evidence="9">JCM 16608</strain>
    </source>
</reference>
<dbReference type="SUPFAM" id="SSF49899">
    <property type="entry name" value="Concanavalin A-like lectins/glucanases"/>
    <property type="match status" value="1"/>
</dbReference>
<dbReference type="SUPFAM" id="SSF51306">
    <property type="entry name" value="LexA/Signal peptidase"/>
    <property type="match status" value="1"/>
</dbReference>
<dbReference type="InterPro" id="IPR001733">
    <property type="entry name" value="Peptidase_S26B"/>
</dbReference>
<dbReference type="Pfam" id="PF13385">
    <property type="entry name" value="Laminin_G_3"/>
    <property type="match status" value="1"/>
</dbReference>
<evidence type="ECO:0000259" key="7">
    <source>
        <dbReference type="PROSITE" id="PS50025"/>
    </source>
</evidence>
<accession>A0A4P7U9V8</accession>
<dbReference type="NCBIfam" id="TIGR02228">
    <property type="entry name" value="sigpep_I_arch"/>
    <property type="match status" value="1"/>
</dbReference>
<keyword evidence="2 6" id="KW-0812">Transmembrane</keyword>
<evidence type="ECO:0000256" key="3">
    <source>
        <dbReference type="ARBA" id="ARBA00022989"/>
    </source>
</evidence>
<evidence type="ECO:0000256" key="6">
    <source>
        <dbReference type="SAM" id="Phobius"/>
    </source>
</evidence>
<keyword evidence="3 6" id="KW-1133">Transmembrane helix</keyword>
<proteinExistence type="predicted"/>
<dbReference type="EMBL" id="CP038462">
    <property type="protein sequence ID" value="QCC76381.1"/>
    <property type="molecule type" value="Genomic_DNA"/>
</dbReference>
<comment type="subcellular location">
    <subcellularLocation>
        <location evidence="1">Membrane</location>
    </subcellularLocation>
</comment>
<sequence length="485" mass="51895">MARPSARTSREWAFFTVVIASRVYRAMLLTLVTIAIAPALIGWQPYVIKSGSMLPTISMGDVALGRPFVDGEKVAVGRVYMFDDPSTDTERILVHRVVEKRDDGGWTTAGDANETTDFTPIGRQHLEARAILLVPYVGLPLLWLETGRWVLLGLWLLLTTAAFLLAGRKVDGEPPRWTLLRLVREWRRTPAAASGDGSSTKQPELVSRSVRALAGTMALCVLGTTVLGTANAAFSARTRNSGNTWSAGQWMLPYVQAVMSDSPRGFWLLDEATGNNLDDRSDTYAGGATAGTVQMGTAGALPNNPGTSATFNGGRAILNQNPIGVPNAYSVELWFRTTSTTGGYLVGFESSTGPTSSAADRTLLMNQQGQLLVGEWTGLSRATLTTPRAYNDGQWHQVVVTAAPRSGWRQAFTIYVDGVPVTSGSGTAGGTILISSGHWRIGSGTVDTNLFGYGSAVSFRGSIDAVSIHDKVLTAADVAQHWAAR</sequence>
<dbReference type="InterPro" id="IPR013320">
    <property type="entry name" value="ConA-like_dom_sf"/>
</dbReference>
<dbReference type="RefSeq" id="WP_135831430.1">
    <property type="nucleotide sequence ID" value="NZ_BMCK01000001.1"/>
</dbReference>
<evidence type="ECO:0000256" key="1">
    <source>
        <dbReference type="ARBA" id="ARBA00004370"/>
    </source>
</evidence>
<dbReference type="InterPro" id="IPR019533">
    <property type="entry name" value="Peptidase_S26"/>
</dbReference>
<dbReference type="EMBL" id="BMCK01000001">
    <property type="protein sequence ID" value="GGD07396.1"/>
    <property type="molecule type" value="Genomic_DNA"/>
</dbReference>
<dbReference type="KEGG" id="ndp:E2C04_02645"/>
<dbReference type="GO" id="GO:0016020">
    <property type="term" value="C:membrane"/>
    <property type="evidence" value="ECO:0007669"/>
    <property type="project" value="UniProtKB-SubCell"/>
</dbReference>
<feature type="transmembrane region" description="Helical" evidence="6">
    <location>
        <begin position="12"/>
        <end position="41"/>
    </location>
</feature>
<evidence type="ECO:0000313" key="11">
    <source>
        <dbReference type="Proteomes" id="UP000630594"/>
    </source>
</evidence>
<dbReference type="CDD" id="cd06530">
    <property type="entry name" value="S26_SPase_I"/>
    <property type="match status" value="1"/>
</dbReference>
<organism evidence="9 10">
    <name type="scientific">Nocardioides daphniae</name>
    <dbReference type="NCBI Taxonomy" id="402297"/>
    <lineage>
        <taxon>Bacteria</taxon>
        <taxon>Bacillati</taxon>
        <taxon>Actinomycetota</taxon>
        <taxon>Actinomycetes</taxon>
        <taxon>Propionibacteriales</taxon>
        <taxon>Nocardioidaceae</taxon>
        <taxon>Nocardioides</taxon>
    </lineage>
</organism>
<dbReference type="InterPro" id="IPR036286">
    <property type="entry name" value="LexA/Signal_pep-like_sf"/>
</dbReference>
<keyword evidence="4 6" id="KW-0472">Membrane</keyword>
<evidence type="ECO:0000256" key="2">
    <source>
        <dbReference type="ARBA" id="ARBA00022692"/>
    </source>
</evidence>
<name>A0A4P7U9V8_9ACTN</name>
<reference evidence="8" key="5">
    <citation type="submission" date="2024-05" db="EMBL/GenBank/DDBJ databases">
        <authorList>
            <person name="Sun Q."/>
            <person name="Sedlacek I."/>
        </authorList>
    </citation>
    <scope>NUCLEOTIDE SEQUENCE</scope>
    <source>
        <strain evidence="8">CCM 7403</strain>
    </source>
</reference>
<reference evidence="11" key="3">
    <citation type="journal article" date="2019" name="Int. J. Syst. Evol. Microbiol.">
        <title>The Global Catalogue of Microorganisms (GCM) 10K type strain sequencing project: providing services to taxonomists for standard genome sequencing and annotation.</title>
        <authorList>
            <consortium name="The Broad Institute Genomics Platform"/>
            <consortium name="The Broad Institute Genome Sequencing Center for Infectious Disease"/>
            <person name="Wu L."/>
            <person name="Ma J."/>
        </authorList>
    </citation>
    <scope>NUCLEOTIDE SEQUENCE [LARGE SCALE GENOMIC DNA]</scope>
    <source>
        <strain evidence="11">CCM 7403</strain>
    </source>
</reference>
<dbReference type="GO" id="GO:0009003">
    <property type="term" value="F:signal peptidase activity"/>
    <property type="evidence" value="ECO:0007669"/>
    <property type="project" value="UniProtKB-EC"/>
</dbReference>
<dbReference type="Proteomes" id="UP000630594">
    <property type="component" value="Unassembled WGS sequence"/>
</dbReference>